<dbReference type="EMBL" id="RLIH01000001">
    <property type="protein sequence ID" value="RVU55699.1"/>
    <property type="molecule type" value="Genomic_DNA"/>
</dbReference>
<dbReference type="AlphaFoldDB" id="A0A437S9B4"/>
<protein>
    <recommendedName>
        <fullName evidence="3">Lipoprotein</fullName>
    </recommendedName>
</protein>
<proteinExistence type="predicted"/>
<dbReference type="PROSITE" id="PS51257">
    <property type="entry name" value="PROKAR_LIPOPROTEIN"/>
    <property type="match status" value="1"/>
</dbReference>
<gene>
    <name evidence="1" type="ORF">EF514_00340</name>
</gene>
<accession>A0A437S9B4</accession>
<comment type="caution">
    <text evidence="1">The sequence shown here is derived from an EMBL/GenBank/DDBJ whole genome shotgun (WGS) entry which is preliminary data.</text>
</comment>
<dbReference type="RefSeq" id="WP_127722670.1">
    <property type="nucleotide sequence ID" value="NZ_RLIH01000001.1"/>
</dbReference>
<sequence length="213" mass="24837">MKKLYILILTLFLVGCGGIHIGYTNIEPIPVDISNKELNLYRSILGESRFFRIKPPENSLSYSTEVYLHKNGESKLQLHSSDNFTVLPKTGFNIGCGLIYDKFVFYNESKYKTDTFSGQGYGTSSFQGEESTKSYQESSRKFLDTKVKDVELNEPVILELLSFSNKNTSEPDYKKTYMKEYEFDNERVYYIFTITFYDYDITKQDMPERLEEL</sequence>
<organism evidence="1 2">
    <name type="scientific">Anaerosphaera multitolerans</name>
    <dbReference type="NCBI Taxonomy" id="2487351"/>
    <lineage>
        <taxon>Bacteria</taxon>
        <taxon>Bacillati</taxon>
        <taxon>Bacillota</taxon>
        <taxon>Tissierellia</taxon>
        <taxon>Tissierellales</taxon>
        <taxon>Peptoniphilaceae</taxon>
        <taxon>Anaerosphaera</taxon>
    </lineage>
</organism>
<keyword evidence="2" id="KW-1185">Reference proteome</keyword>
<evidence type="ECO:0000313" key="2">
    <source>
        <dbReference type="Proteomes" id="UP000288812"/>
    </source>
</evidence>
<dbReference type="OrthoDB" id="9871180at2"/>
<evidence type="ECO:0000313" key="1">
    <source>
        <dbReference type="EMBL" id="RVU55699.1"/>
    </source>
</evidence>
<name>A0A437S9B4_9FIRM</name>
<evidence type="ECO:0008006" key="3">
    <source>
        <dbReference type="Google" id="ProtNLM"/>
    </source>
</evidence>
<reference evidence="1 2" key="1">
    <citation type="submission" date="2018-11" db="EMBL/GenBank/DDBJ databases">
        <title>Genome sequencing and assembly of Anaerosphaera sp. nov., GS7-6-2.</title>
        <authorList>
            <person name="Rettenmaier R."/>
            <person name="Liebl W."/>
            <person name="Zverlov V."/>
        </authorList>
    </citation>
    <scope>NUCLEOTIDE SEQUENCE [LARGE SCALE GENOMIC DNA]</scope>
    <source>
        <strain evidence="1 2">GS7-6-2</strain>
    </source>
</reference>
<dbReference type="Proteomes" id="UP000288812">
    <property type="component" value="Unassembled WGS sequence"/>
</dbReference>